<keyword evidence="3 5" id="KW-0863">Zinc-finger</keyword>
<feature type="region of interest" description="Disordered" evidence="6">
    <location>
        <begin position="1"/>
        <end position="85"/>
    </location>
</feature>
<feature type="region of interest" description="Disordered" evidence="6">
    <location>
        <begin position="152"/>
        <end position="232"/>
    </location>
</feature>
<feature type="domain" description="C3H1-type" evidence="7">
    <location>
        <begin position="122"/>
        <end position="148"/>
    </location>
</feature>
<dbReference type="Gene3D" id="4.10.1000.10">
    <property type="entry name" value="Zinc finger, CCCH-type"/>
    <property type="match status" value="2"/>
</dbReference>
<dbReference type="SMART" id="SM00356">
    <property type="entry name" value="ZnF_C3H1"/>
    <property type="match status" value="2"/>
</dbReference>
<dbReference type="AlphaFoldDB" id="A0A7S1PNQ1"/>
<evidence type="ECO:0000259" key="7">
    <source>
        <dbReference type="PROSITE" id="PS50103"/>
    </source>
</evidence>
<dbReference type="Pfam" id="PF00642">
    <property type="entry name" value="zf-CCCH"/>
    <property type="match status" value="1"/>
</dbReference>
<evidence type="ECO:0000256" key="6">
    <source>
        <dbReference type="SAM" id="MobiDB-lite"/>
    </source>
</evidence>
<sequence length="263" mass="28071">MDPYGGHGPPAAPGPPLMGMPPPGMYPGPPLGMLYPPPMGPGMLGPPPLQHSGREERRDGGRDRGRRGGDDGGGSRSRAPSDWSKQMLKTKLCDFHKDGRCKYGSACAFAHNEEELKNMPDLRKTRICRAFTQGKCHDSDCKFAHGHEELRSTGLSKRGEDGAPGRDGARSGGGAPAPKSRLKRRLRQRMARNSGRRAAASQSDASASRSQSRRPDGGDDSGSEDEPTAKRPRMAFVSSAVCPRCGSTIANHLGCALCAICRL</sequence>
<feature type="zinc finger region" description="C3H1-type" evidence="5">
    <location>
        <begin position="122"/>
        <end position="148"/>
    </location>
</feature>
<reference evidence="8" key="1">
    <citation type="submission" date="2021-01" db="EMBL/GenBank/DDBJ databases">
        <authorList>
            <person name="Corre E."/>
            <person name="Pelletier E."/>
            <person name="Niang G."/>
            <person name="Scheremetjew M."/>
            <person name="Finn R."/>
            <person name="Kale V."/>
            <person name="Holt S."/>
            <person name="Cochrane G."/>
            <person name="Meng A."/>
            <person name="Brown T."/>
            <person name="Cohen L."/>
        </authorList>
    </citation>
    <scope>NUCLEOTIDE SEQUENCE</scope>
    <source>
        <strain evidence="8">OF101</strain>
    </source>
</reference>
<dbReference type="PROSITE" id="PS50103">
    <property type="entry name" value="ZF_C3H1"/>
    <property type="match status" value="2"/>
</dbReference>
<dbReference type="InterPro" id="IPR036855">
    <property type="entry name" value="Znf_CCCH_sf"/>
</dbReference>
<feature type="compositionally biased region" description="Pro residues" evidence="6">
    <location>
        <begin position="10"/>
        <end position="49"/>
    </location>
</feature>
<keyword evidence="2" id="KW-0677">Repeat</keyword>
<evidence type="ECO:0000256" key="1">
    <source>
        <dbReference type="ARBA" id="ARBA00022723"/>
    </source>
</evidence>
<evidence type="ECO:0000256" key="4">
    <source>
        <dbReference type="ARBA" id="ARBA00022833"/>
    </source>
</evidence>
<dbReference type="GO" id="GO:0008270">
    <property type="term" value="F:zinc ion binding"/>
    <property type="evidence" value="ECO:0007669"/>
    <property type="project" value="UniProtKB-KW"/>
</dbReference>
<keyword evidence="1 5" id="KW-0479">Metal-binding</keyword>
<protein>
    <recommendedName>
        <fullName evidence="7">C3H1-type domain-containing protein</fullName>
    </recommendedName>
</protein>
<dbReference type="InterPro" id="IPR000571">
    <property type="entry name" value="Znf_CCCH"/>
</dbReference>
<dbReference type="GO" id="GO:0003729">
    <property type="term" value="F:mRNA binding"/>
    <property type="evidence" value="ECO:0007669"/>
    <property type="project" value="InterPro"/>
</dbReference>
<feature type="compositionally biased region" description="Basic and acidic residues" evidence="6">
    <location>
        <begin position="152"/>
        <end position="169"/>
    </location>
</feature>
<name>A0A7S1PNQ1_ALECA</name>
<dbReference type="PANTHER" id="PTHR12547">
    <property type="entry name" value="CCCH ZINC FINGER/TIS11-RELATED"/>
    <property type="match status" value="1"/>
</dbReference>
<proteinExistence type="predicted"/>
<feature type="zinc finger region" description="C3H1-type" evidence="5">
    <location>
        <begin position="87"/>
        <end position="114"/>
    </location>
</feature>
<feature type="compositionally biased region" description="Basic and acidic residues" evidence="6">
    <location>
        <begin position="52"/>
        <end position="70"/>
    </location>
</feature>
<feature type="domain" description="C3H1-type" evidence="7">
    <location>
        <begin position="87"/>
        <end position="114"/>
    </location>
</feature>
<feature type="compositionally biased region" description="Low complexity" evidence="6">
    <location>
        <begin position="196"/>
        <end position="210"/>
    </location>
</feature>
<evidence type="ECO:0000256" key="5">
    <source>
        <dbReference type="PROSITE-ProRule" id="PRU00723"/>
    </source>
</evidence>
<dbReference type="PANTHER" id="PTHR12547:SF18">
    <property type="entry name" value="PROTEIN TIS11"/>
    <property type="match status" value="1"/>
</dbReference>
<dbReference type="EMBL" id="HBGE01005838">
    <property type="protein sequence ID" value="CAD9092732.1"/>
    <property type="molecule type" value="Transcribed_RNA"/>
</dbReference>
<evidence type="ECO:0000256" key="2">
    <source>
        <dbReference type="ARBA" id="ARBA00022737"/>
    </source>
</evidence>
<evidence type="ECO:0000313" key="8">
    <source>
        <dbReference type="EMBL" id="CAD9092732.1"/>
    </source>
</evidence>
<organism evidence="8">
    <name type="scientific">Alexandrium catenella</name>
    <name type="common">Red tide dinoflagellate</name>
    <name type="synonym">Gonyaulax catenella</name>
    <dbReference type="NCBI Taxonomy" id="2925"/>
    <lineage>
        <taxon>Eukaryota</taxon>
        <taxon>Sar</taxon>
        <taxon>Alveolata</taxon>
        <taxon>Dinophyceae</taxon>
        <taxon>Gonyaulacales</taxon>
        <taxon>Pyrocystaceae</taxon>
        <taxon>Alexandrium</taxon>
    </lineage>
</organism>
<keyword evidence="4 5" id="KW-0862">Zinc</keyword>
<dbReference type="InterPro" id="IPR045877">
    <property type="entry name" value="ZFP36-like"/>
</dbReference>
<evidence type="ECO:0000256" key="3">
    <source>
        <dbReference type="ARBA" id="ARBA00022771"/>
    </source>
</evidence>
<feature type="compositionally biased region" description="Basic residues" evidence="6">
    <location>
        <begin position="180"/>
        <end position="190"/>
    </location>
</feature>
<dbReference type="SUPFAM" id="SSF90229">
    <property type="entry name" value="CCCH zinc finger"/>
    <property type="match status" value="1"/>
</dbReference>
<gene>
    <name evidence="8" type="ORF">ACAT0790_LOCUS3590</name>
</gene>
<accession>A0A7S1PNQ1</accession>